<reference evidence="2 3" key="1">
    <citation type="submission" date="2020-03" db="EMBL/GenBank/DDBJ databases">
        <title>The genome sequence of Microvirga sp. c23x22.</title>
        <authorList>
            <person name="Zhang X."/>
        </authorList>
    </citation>
    <scope>NUCLEOTIDE SEQUENCE [LARGE SCALE GENOMIC DNA]</scope>
    <source>
        <strain evidence="3">c23x22</strain>
    </source>
</reference>
<dbReference type="Proteomes" id="UP000707352">
    <property type="component" value="Unassembled WGS sequence"/>
</dbReference>
<feature type="signal peptide" evidence="1">
    <location>
        <begin position="1"/>
        <end position="26"/>
    </location>
</feature>
<keyword evidence="1" id="KW-0732">Signal</keyword>
<evidence type="ECO:0000313" key="2">
    <source>
        <dbReference type="EMBL" id="NIX75564.1"/>
    </source>
</evidence>
<sequence>MMRRLLIATNVVFAFGLMVCADTARADTLCGRTFESPEQLRSELSRLPQSRILVDNDTLAVLADRQGRVMWTFLKPSHPAAPGAACQIPVEYQGAPSFRMEARCAGPKQACDSFIIEEFRTKREESLKRLKEL</sequence>
<evidence type="ECO:0000313" key="3">
    <source>
        <dbReference type="Proteomes" id="UP000707352"/>
    </source>
</evidence>
<protein>
    <submittedName>
        <fullName evidence="2">Uncharacterized protein</fullName>
    </submittedName>
</protein>
<dbReference type="RefSeq" id="WP_167671442.1">
    <property type="nucleotide sequence ID" value="NZ_JAATJS010000001.1"/>
</dbReference>
<evidence type="ECO:0000256" key="1">
    <source>
        <dbReference type="SAM" id="SignalP"/>
    </source>
</evidence>
<proteinExistence type="predicted"/>
<organism evidence="2 3">
    <name type="scientific">Microvirga terricola</name>
    <dbReference type="NCBI Taxonomy" id="2719797"/>
    <lineage>
        <taxon>Bacteria</taxon>
        <taxon>Pseudomonadati</taxon>
        <taxon>Pseudomonadota</taxon>
        <taxon>Alphaproteobacteria</taxon>
        <taxon>Hyphomicrobiales</taxon>
        <taxon>Methylobacteriaceae</taxon>
        <taxon>Microvirga</taxon>
    </lineage>
</organism>
<comment type="caution">
    <text evidence="2">The sequence shown here is derived from an EMBL/GenBank/DDBJ whole genome shotgun (WGS) entry which is preliminary data.</text>
</comment>
<keyword evidence="3" id="KW-1185">Reference proteome</keyword>
<dbReference type="EMBL" id="JAATJS010000001">
    <property type="protein sequence ID" value="NIX75564.1"/>
    <property type="molecule type" value="Genomic_DNA"/>
</dbReference>
<gene>
    <name evidence="2" type="ORF">HB375_02910</name>
</gene>
<name>A0ABX0V6V3_9HYPH</name>
<accession>A0ABX0V6V3</accession>
<feature type="chain" id="PRO_5047111294" evidence="1">
    <location>
        <begin position="27"/>
        <end position="133"/>
    </location>
</feature>